<comment type="caution">
    <text evidence="2">The sequence shown here is derived from an EMBL/GenBank/DDBJ whole genome shotgun (WGS) entry which is preliminary data.</text>
</comment>
<sequence>MLPDGFDFNDVRFYLALFVTAGLLFVTWRARRIVRAQDAEDRELALAEAAGRTSVLGPPRPVERVRAGR</sequence>
<accession>A0ABU3BU33</accession>
<reference evidence="2 3" key="1">
    <citation type="submission" date="2023-09" db="EMBL/GenBank/DDBJ databases">
        <authorList>
            <person name="Rey-Velasco X."/>
        </authorList>
    </citation>
    <scope>NUCLEOTIDE SEQUENCE [LARGE SCALE GENOMIC DNA]</scope>
    <source>
        <strain evidence="2 3">F394</strain>
    </source>
</reference>
<proteinExistence type="predicted"/>
<gene>
    <name evidence="2" type="ORF">RM540_13680</name>
</gene>
<keyword evidence="1" id="KW-0812">Transmembrane</keyword>
<keyword evidence="1" id="KW-1133">Transmembrane helix</keyword>
<evidence type="ECO:0000313" key="2">
    <source>
        <dbReference type="EMBL" id="MDT0632804.1"/>
    </source>
</evidence>
<dbReference type="EMBL" id="JAVRHT010000038">
    <property type="protein sequence ID" value="MDT0632804.1"/>
    <property type="molecule type" value="Genomic_DNA"/>
</dbReference>
<evidence type="ECO:0000256" key="1">
    <source>
        <dbReference type="SAM" id="Phobius"/>
    </source>
</evidence>
<protein>
    <recommendedName>
        <fullName evidence="4">Heme exporter protein D</fullName>
    </recommendedName>
</protein>
<name>A0ABU3BU33_9BACT</name>
<evidence type="ECO:0000313" key="3">
    <source>
        <dbReference type="Proteomes" id="UP001267426"/>
    </source>
</evidence>
<evidence type="ECO:0008006" key="4">
    <source>
        <dbReference type="Google" id="ProtNLM"/>
    </source>
</evidence>
<dbReference type="Proteomes" id="UP001267426">
    <property type="component" value="Unassembled WGS sequence"/>
</dbReference>
<feature type="transmembrane region" description="Helical" evidence="1">
    <location>
        <begin position="12"/>
        <end position="28"/>
    </location>
</feature>
<keyword evidence="3" id="KW-1185">Reference proteome</keyword>
<organism evidence="2 3">
    <name type="scientific">Rubrivirga litoralis</name>
    <dbReference type="NCBI Taxonomy" id="3075598"/>
    <lineage>
        <taxon>Bacteria</taxon>
        <taxon>Pseudomonadati</taxon>
        <taxon>Rhodothermota</taxon>
        <taxon>Rhodothermia</taxon>
        <taxon>Rhodothermales</taxon>
        <taxon>Rubricoccaceae</taxon>
        <taxon>Rubrivirga</taxon>
    </lineage>
</organism>
<dbReference type="RefSeq" id="WP_311665061.1">
    <property type="nucleotide sequence ID" value="NZ_JAVRHT010000038.1"/>
</dbReference>
<keyword evidence="1" id="KW-0472">Membrane</keyword>